<proteinExistence type="predicted"/>
<name>A0A9P7A247_9AGAM</name>
<keyword evidence="3" id="KW-1185">Reference proteome</keyword>
<evidence type="ECO:0000256" key="1">
    <source>
        <dbReference type="SAM" id="MobiDB-lite"/>
    </source>
</evidence>
<feature type="compositionally biased region" description="Polar residues" evidence="1">
    <location>
        <begin position="1"/>
        <end position="11"/>
    </location>
</feature>
<gene>
    <name evidence="2" type="ORF">EV702DRAFT_1042900</name>
</gene>
<protein>
    <submittedName>
        <fullName evidence="2">Uncharacterized protein</fullName>
    </submittedName>
</protein>
<feature type="region of interest" description="Disordered" evidence="1">
    <location>
        <begin position="1"/>
        <end position="54"/>
    </location>
</feature>
<evidence type="ECO:0000313" key="3">
    <source>
        <dbReference type="Proteomes" id="UP000714275"/>
    </source>
</evidence>
<evidence type="ECO:0000313" key="2">
    <source>
        <dbReference type="EMBL" id="KAG1780658.1"/>
    </source>
</evidence>
<dbReference type="AlphaFoldDB" id="A0A9P7A247"/>
<organism evidence="2 3">
    <name type="scientific">Suillus placidus</name>
    <dbReference type="NCBI Taxonomy" id="48579"/>
    <lineage>
        <taxon>Eukaryota</taxon>
        <taxon>Fungi</taxon>
        <taxon>Dikarya</taxon>
        <taxon>Basidiomycota</taxon>
        <taxon>Agaricomycotina</taxon>
        <taxon>Agaricomycetes</taxon>
        <taxon>Agaricomycetidae</taxon>
        <taxon>Boletales</taxon>
        <taxon>Suillineae</taxon>
        <taxon>Suillaceae</taxon>
        <taxon>Suillus</taxon>
    </lineage>
</organism>
<sequence>MSHQPYSNPTTPAKVFGVKRSHTGPPTPTKPNLISDAGNEGGTEEHVPRKKRRPLFRRLKISANPNDPPEYTPEYLALLQDASAQRKTPESPSPMVCAVIDWAGTTADPFGTNEHPELSPKLQELWNFFLNITLWTSMNTQLSKKYMFGKDALKILERHFKHPEFRHDLEARVKFVRDHLPRKVNNQKRVPFIYADIEAFKGAWLSPELLELVAGHIKRCGKTFGVFGKPVGALGLAAAAYHRALSLYTDGESAKEAAKEAKRHGNSDNAGGKNSKNIDFDAAWGSVTMRYAEQASGLPASKWDSIEEALSELIGTDTRSDDGDYSDDDIMDIRGVVLLSDSEDDGPQPTEDLDGC</sequence>
<comment type="caution">
    <text evidence="2">The sequence shown here is derived from an EMBL/GenBank/DDBJ whole genome shotgun (WGS) entry which is preliminary data.</text>
</comment>
<dbReference type="EMBL" id="JABBWD010000008">
    <property type="protein sequence ID" value="KAG1780658.1"/>
    <property type="molecule type" value="Genomic_DNA"/>
</dbReference>
<accession>A0A9P7A247</accession>
<reference evidence="2" key="1">
    <citation type="journal article" date="2020" name="New Phytol.">
        <title>Comparative genomics reveals dynamic genome evolution in host specialist ectomycorrhizal fungi.</title>
        <authorList>
            <person name="Lofgren L.A."/>
            <person name="Nguyen N.H."/>
            <person name="Vilgalys R."/>
            <person name="Ruytinx J."/>
            <person name="Liao H.L."/>
            <person name="Branco S."/>
            <person name="Kuo A."/>
            <person name="LaButti K."/>
            <person name="Lipzen A."/>
            <person name="Andreopoulos W."/>
            <person name="Pangilinan J."/>
            <person name="Riley R."/>
            <person name="Hundley H."/>
            <person name="Na H."/>
            <person name="Barry K."/>
            <person name="Grigoriev I.V."/>
            <person name="Stajich J.E."/>
            <person name="Kennedy P.G."/>
        </authorList>
    </citation>
    <scope>NUCLEOTIDE SEQUENCE</scope>
    <source>
        <strain evidence="2">DOB743</strain>
    </source>
</reference>
<dbReference type="OrthoDB" id="2755811at2759"/>
<dbReference type="Proteomes" id="UP000714275">
    <property type="component" value="Unassembled WGS sequence"/>
</dbReference>